<reference evidence="1" key="1">
    <citation type="submission" date="2016-01" db="EMBL/GenBank/DDBJ databases">
        <title>Complete genome of Planococcus kocurri type strain.</title>
        <authorList>
            <person name="See-Too W.S."/>
        </authorList>
    </citation>
    <scope>NUCLEOTIDE SEQUENCE [LARGE SCALE GENOMIC DNA]</scope>
    <source>
        <strain evidence="1">ATCC 43650</strain>
        <plasmid evidence="1">unnamed</plasmid>
    </source>
</reference>
<evidence type="ECO:0000313" key="2">
    <source>
        <dbReference type="Proteomes" id="UP000065533"/>
    </source>
</evidence>
<accession>A0ABN4KC39</accession>
<dbReference type="EMBL" id="CP013660">
    <property type="protein sequence ID" value="AMB56991.1"/>
    <property type="molecule type" value="Genomic_DNA"/>
</dbReference>
<name>A0ABN4KC39_9BACL</name>
<keyword evidence="2" id="KW-1185">Reference proteome</keyword>
<gene>
    <name evidence="1" type="ORF">AUO94_17030</name>
</gene>
<keyword evidence="1" id="KW-0614">Plasmid</keyword>
<dbReference type="Proteomes" id="UP000065533">
    <property type="component" value="Plasmid unnamed"/>
</dbReference>
<protein>
    <submittedName>
        <fullName evidence="1">Uncharacterized protein</fullName>
    </submittedName>
</protein>
<sequence length="68" mass="7819">MNVTYYQLCYIQNRHSIDFTKKISKTEIARKKDTFKSLIPLRSLFVGGALFSFDRNALSSSLHTAMSQ</sequence>
<geneLocation type="plasmid" evidence="1 2">
    <name>unnamed</name>
</geneLocation>
<evidence type="ECO:0000313" key="1">
    <source>
        <dbReference type="EMBL" id="AMB56991.1"/>
    </source>
</evidence>
<proteinExistence type="predicted"/>
<organism evidence="1 2">
    <name type="scientific">Planococcus kocurii</name>
    <dbReference type="NCBI Taxonomy" id="1374"/>
    <lineage>
        <taxon>Bacteria</taxon>
        <taxon>Bacillati</taxon>
        <taxon>Bacillota</taxon>
        <taxon>Bacilli</taxon>
        <taxon>Bacillales</taxon>
        <taxon>Caryophanaceae</taxon>
        <taxon>Planococcus</taxon>
    </lineage>
</organism>